<dbReference type="AlphaFoldDB" id="A0A268QWT2"/>
<feature type="non-terminal residue" evidence="1">
    <location>
        <position position="71"/>
    </location>
</feature>
<organism evidence="1 2">
    <name type="scientific">Shouchella clausii</name>
    <name type="common">Alkalihalobacillus clausii</name>
    <dbReference type="NCBI Taxonomy" id="79880"/>
    <lineage>
        <taxon>Bacteria</taxon>
        <taxon>Bacillati</taxon>
        <taxon>Bacillota</taxon>
        <taxon>Bacilli</taxon>
        <taxon>Bacillales</taxon>
        <taxon>Bacillaceae</taxon>
        <taxon>Shouchella</taxon>
    </lineage>
</organism>
<comment type="caution">
    <text evidence="1">The sequence shown here is derived from an EMBL/GenBank/DDBJ whole genome shotgun (WGS) entry which is preliminary data.</text>
</comment>
<evidence type="ECO:0000313" key="1">
    <source>
        <dbReference type="EMBL" id="PAF11681.1"/>
    </source>
</evidence>
<reference evidence="1 2" key="1">
    <citation type="submission" date="2017-07" db="EMBL/GenBank/DDBJ databases">
        <title>Isolation and whole genome analysis of endospore-forming bacteria from heroin.</title>
        <authorList>
            <person name="Kalinowski J."/>
            <person name="Ahrens B."/>
            <person name="Al-Dilaimi A."/>
            <person name="Winkler A."/>
            <person name="Wibberg D."/>
            <person name="Schleenbecker U."/>
            <person name="Ruckert C."/>
            <person name="Wolfel R."/>
            <person name="Grass G."/>
        </authorList>
    </citation>
    <scope>NUCLEOTIDE SEQUENCE [LARGE SCALE GENOMIC DNA]</scope>
    <source>
        <strain evidence="1 2">7523-2</strain>
    </source>
</reference>
<accession>A0A268QWT2</accession>
<protein>
    <submittedName>
        <fullName evidence="1">Uncharacterized protein</fullName>
    </submittedName>
</protein>
<name>A0A268QWT2_SHOCL</name>
<proteinExistence type="predicted"/>
<evidence type="ECO:0000313" key="2">
    <source>
        <dbReference type="Proteomes" id="UP000216133"/>
    </source>
</evidence>
<sequence length="71" mass="8052">ELQSITFMVIPLENRETRTDLLPVNEALEELKSSYKSWSAGLATVETDFEPLQRLVDRGLSDLRVLLTDMG</sequence>
<dbReference type="EMBL" id="NPBS01000899">
    <property type="protein sequence ID" value="PAF11681.1"/>
    <property type="molecule type" value="Genomic_DNA"/>
</dbReference>
<dbReference type="Proteomes" id="UP000216133">
    <property type="component" value="Unassembled WGS sequence"/>
</dbReference>
<feature type="non-terminal residue" evidence="1">
    <location>
        <position position="1"/>
    </location>
</feature>
<gene>
    <name evidence="1" type="ORF">CHH61_26000</name>
</gene>